<accession>A0A285I7A5</accession>
<keyword evidence="11" id="KW-1185">Reference proteome</keyword>
<sequence length="484" mass="55767">MTEKLKVLFVSSEVAPFAKTGGLADVVGSLPQAIKELGHDVRVVMPQYSKIDSKYLSQIEPVLYFRTRVVWRDDYVGVNKLERDGIINYFIDNKSYFDRTTLYENDDKHVQFAYFCRAVLEMLPKVDFKPDIIHCNDWQTGPLSIMLKEDYQIYDFYKDIKTVYTIHNLRYQGVFGKEILEDTLGLPYKYWNWGVVCHDDCVNYMKMGIEMSDMITTVSKTYAEEIKTAEFGEGLDYVMRMNGDDLYGIVNGISYKDNDPETDERIYANYNSGDLTGKSENKRGLQEELGLPQAAEIPMIGLISRLVDQKGLDLIASVIDELMEEEVQLVILGTGNNQYEKLFREIARRYPQKVSANIKYDATLAQKIYAGSDIFLMPSKYEPCGLSQLFSLRYGTIPIVRETGGLNDTIQSYNEVTGEGNGFSFTYYDAQDMLYTIKRTISFYQQKEIWTKLVKRGMESDFSWKSSAKEYLKLYSKLVDKKSN</sequence>
<dbReference type="NCBIfam" id="TIGR02095">
    <property type="entry name" value="glgA"/>
    <property type="match status" value="1"/>
</dbReference>
<dbReference type="EC" id="2.4.1.21" evidence="7"/>
<dbReference type="HAMAP" id="MF_00484">
    <property type="entry name" value="Glycogen_synth"/>
    <property type="match status" value="1"/>
</dbReference>
<comment type="function">
    <text evidence="2 7">Synthesizes alpha-1,4-glucan chains using ADP-glucose.</text>
</comment>
<reference evidence="11" key="1">
    <citation type="submission" date="2017-09" db="EMBL/GenBank/DDBJ databases">
        <authorList>
            <person name="Varghese N."/>
            <person name="Submissions S."/>
        </authorList>
    </citation>
    <scope>NUCLEOTIDE SEQUENCE [LARGE SCALE GENOMIC DNA]</scope>
    <source>
        <strain evidence="11">MSL47</strain>
    </source>
</reference>
<dbReference type="Gene3D" id="3.40.50.2000">
    <property type="entry name" value="Glycogen Phosphorylase B"/>
    <property type="match status" value="2"/>
</dbReference>
<dbReference type="Pfam" id="PF08323">
    <property type="entry name" value="Glyco_transf_5"/>
    <property type="match status" value="1"/>
</dbReference>
<dbReference type="PANTHER" id="PTHR45825">
    <property type="entry name" value="GRANULE-BOUND STARCH SYNTHASE 1, CHLOROPLASTIC/AMYLOPLASTIC"/>
    <property type="match status" value="1"/>
</dbReference>
<feature type="domain" description="Starch synthase catalytic" evidence="9">
    <location>
        <begin position="6"/>
        <end position="240"/>
    </location>
</feature>
<dbReference type="GO" id="GO:0009011">
    <property type="term" value="F:alpha-1,4-glucan glucosyltransferase (ADP-glucose donor) activity"/>
    <property type="evidence" value="ECO:0007669"/>
    <property type="project" value="UniProtKB-UniRule"/>
</dbReference>
<dbReference type="GO" id="GO:0005978">
    <property type="term" value="P:glycogen biosynthetic process"/>
    <property type="evidence" value="ECO:0007669"/>
    <property type="project" value="UniProtKB-UniRule"/>
</dbReference>
<evidence type="ECO:0000256" key="6">
    <source>
        <dbReference type="ARBA" id="ARBA00023056"/>
    </source>
</evidence>
<name>A0A285I7A5_9FIRM</name>
<dbReference type="UniPathway" id="UPA00164"/>
<dbReference type="NCBIfam" id="NF001898">
    <property type="entry name" value="PRK00654.1-1"/>
    <property type="match status" value="1"/>
</dbReference>
<dbReference type="OrthoDB" id="9808590at2"/>
<dbReference type="Pfam" id="PF00534">
    <property type="entry name" value="Glycos_transf_1"/>
    <property type="match status" value="1"/>
</dbReference>
<evidence type="ECO:0000259" key="9">
    <source>
        <dbReference type="Pfam" id="PF08323"/>
    </source>
</evidence>
<comment type="catalytic activity">
    <reaction evidence="1 7">
        <text>[(1-&gt;4)-alpha-D-glucosyl](n) + ADP-alpha-D-glucose = [(1-&gt;4)-alpha-D-glucosyl](n+1) + ADP + H(+)</text>
        <dbReference type="Rhea" id="RHEA:18189"/>
        <dbReference type="Rhea" id="RHEA-COMP:9584"/>
        <dbReference type="Rhea" id="RHEA-COMP:9587"/>
        <dbReference type="ChEBI" id="CHEBI:15378"/>
        <dbReference type="ChEBI" id="CHEBI:15444"/>
        <dbReference type="ChEBI" id="CHEBI:57498"/>
        <dbReference type="ChEBI" id="CHEBI:456216"/>
        <dbReference type="EC" id="2.4.1.21"/>
    </reaction>
</comment>
<gene>
    <name evidence="7" type="primary">glgA</name>
    <name evidence="10" type="ORF">SAMN06265827_1331</name>
</gene>
<evidence type="ECO:0000313" key="11">
    <source>
        <dbReference type="Proteomes" id="UP000219573"/>
    </source>
</evidence>
<dbReference type="EMBL" id="OBDZ01000033">
    <property type="protein sequence ID" value="SNY43839.1"/>
    <property type="molecule type" value="Genomic_DNA"/>
</dbReference>
<dbReference type="InterPro" id="IPR013534">
    <property type="entry name" value="Starch_synth_cat_dom"/>
</dbReference>
<proteinExistence type="inferred from homology"/>
<comment type="pathway">
    <text evidence="7">Glycan biosynthesis; glycogen biosynthesis.</text>
</comment>
<evidence type="ECO:0000256" key="4">
    <source>
        <dbReference type="ARBA" id="ARBA00022676"/>
    </source>
</evidence>
<protein>
    <recommendedName>
        <fullName evidence="7">Glycogen synthase</fullName>
        <ecNumber evidence="7">2.4.1.21</ecNumber>
    </recommendedName>
    <alternativeName>
        <fullName evidence="7">Starch [bacterial glycogen] synthase</fullName>
    </alternativeName>
</protein>
<feature type="domain" description="Glycosyl transferase family 1" evidence="8">
    <location>
        <begin position="298"/>
        <end position="442"/>
    </location>
</feature>
<dbReference type="STRING" id="1413210.U472_02015"/>
<dbReference type="PANTHER" id="PTHR45825:SF11">
    <property type="entry name" value="ALPHA AMYLASE DOMAIN-CONTAINING PROTEIN"/>
    <property type="match status" value="1"/>
</dbReference>
<evidence type="ECO:0000256" key="7">
    <source>
        <dbReference type="HAMAP-Rule" id="MF_00484"/>
    </source>
</evidence>
<feature type="binding site" evidence="7">
    <location>
        <position position="19"/>
    </location>
    <ligand>
        <name>ADP-alpha-D-glucose</name>
        <dbReference type="ChEBI" id="CHEBI:57498"/>
    </ligand>
</feature>
<keyword evidence="6 7" id="KW-0320">Glycogen biosynthesis</keyword>
<dbReference type="RefSeq" id="WP_097019232.1">
    <property type="nucleotide sequence ID" value="NZ_OBDZ01000033.1"/>
</dbReference>
<dbReference type="InterPro" id="IPR011835">
    <property type="entry name" value="GS/SS"/>
</dbReference>
<dbReference type="InterPro" id="IPR001296">
    <property type="entry name" value="Glyco_trans_1"/>
</dbReference>
<dbReference type="Proteomes" id="UP000219573">
    <property type="component" value="Unassembled WGS sequence"/>
</dbReference>
<dbReference type="CDD" id="cd03791">
    <property type="entry name" value="GT5_Glycogen_synthase_DULL1-like"/>
    <property type="match status" value="1"/>
</dbReference>
<dbReference type="AlphaFoldDB" id="A0A285I7A5"/>
<keyword evidence="5 7" id="KW-0808">Transferase</keyword>
<organism evidence="10 11">
    <name type="scientific">Orenia metallireducens</name>
    <dbReference type="NCBI Taxonomy" id="1413210"/>
    <lineage>
        <taxon>Bacteria</taxon>
        <taxon>Bacillati</taxon>
        <taxon>Bacillota</taxon>
        <taxon>Clostridia</taxon>
        <taxon>Halanaerobiales</taxon>
        <taxon>Halobacteroidaceae</taxon>
        <taxon>Orenia</taxon>
    </lineage>
</organism>
<evidence type="ECO:0000259" key="8">
    <source>
        <dbReference type="Pfam" id="PF00534"/>
    </source>
</evidence>
<keyword evidence="4 7" id="KW-0328">Glycosyltransferase</keyword>
<dbReference type="GO" id="GO:0004373">
    <property type="term" value="F:alpha-1,4-glucan glucosyltransferase (UDP-glucose donor) activity"/>
    <property type="evidence" value="ECO:0007669"/>
    <property type="project" value="InterPro"/>
</dbReference>
<comment type="similarity">
    <text evidence="3 7">Belongs to the glycosyltransferase 1 family. Bacterial/plant glycogen synthase subfamily.</text>
</comment>
<evidence type="ECO:0000313" key="10">
    <source>
        <dbReference type="EMBL" id="SNY43839.1"/>
    </source>
</evidence>
<evidence type="ECO:0000256" key="3">
    <source>
        <dbReference type="ARBA" id="ARBA00010281"/>
    </source>
</evidence>
<evidence type="ECO:0000256" key="2">
    <source>
        <dbReference type="ARBA" id="ARBA00002764"/>
    </source>
</evidence>
<dbReference type="SUPFAM" id="SSF53756">
    <property type="entry name" value="UDP-Glycosyltransferase/glycogen phosphorylase"/>
    <property type="match status" value="1"/>
</dbReference>
<evidence type="ECO:0000256" key="5">
    <source>
        <dbReference type="ARBA" id="ARBA00022679"/>
    </source>
</evidence>
<evidence type="ECO:0000256" key="1">
    <source>
        <dbReference type="ARBA" id="ARBA00001478"/>
    </source>
</evidence>